<gene>
    <name evidence="4" type="ORF">FNA46_24825</name>
</gene>
<dbReference type="GO" id="GO:0017089">
    <property type="term" value="F:glycolipid transfer activity"/>
    <property type="evidence" value="ECO:0007669"/>
    <property type="project" value="TreeGrafter"/>
</dbReference>
<evidence type="ECO:0000259" key="3">
    <source>
        <dbReference type="Pfam" id="PF03968"/>
    </source>
</evidence>
<dbReference type="GO" id="GO:0015920">
    <property type="term" value="P:lipopolysaccharide transport"/>
    <property type="evidence" value="ECO:0007669"/>
    <property type="project" value="TreeGrafter"/>
</dbReference>
<evidence type="ECO:0000313" key="4">
    <source>
        <dbReference type="EMBL" id="TRL30991.1"/>
    </source>
</evidence>
<dbReference type="InterPro" id="IPR052037">
    <property type="entry name" value="LPS_export_LptA"/>
</dbReference>
<dbReference type="GO" id="GO:0030288">
    <property type="term" value="C:outer membrane-bounded periplasmic space"/>
    <property type="evidence" value="ECO:0007669"/>
    <property type="project" value="TreeGrafter"/>
</dbReference>
<organism evidence="4 5">
    <name type="scientific">Rhizobium straminoryzae</name>
    <dbReference type="NCBI Taxonomy" id="1387186"/>
    <lineage>
        <taxon>Bacteria</taxon>
        <taxon>Pseudomonadati</taxon>
        <taxon>Pseudomonadota</taxon>
        <taxon>Alphaproteobacteria</taxon>
        <taxon>Hyphomicrobiales</taxon>
        <taxon>Rhizobiaceae</taxon>
        <taxon>Rhizobium/Agrobacterium group</taxon>
        <taxon>Rhizobium</taxon>
    </lineage>
</organism>
<feature type="chain" id="PRO_5021881929" description="Organic solvent tolerance-like N-terminal domain-containing protein" evidence="2">
    <location>
        <begin position="31"/>
        <end position="188"/>
    </location>
</feature>
<feature type="domain" description="Organic solvent tolerance-like N-terminal" evidence="3">
    <location>
        <begin position="49"/>
        <end position="162"/>
    </location>
</feature>
<protein>
    <recommendedName>
        <fullName evidence="3">Organic solvent tolerance-like N-terminal domain-containing protein</fullName>
    </recommendedName>
</protein>
<evidence type="ECO:0000256" key="1">
    <source>
        <dbReference type="ARBA" id="ARBA00022729"/>
    </source>
</evidence>
<keyword evidence="1 2" id="KW-0732">Signal</keyword>
<dbReference type="Pfam" id="PF03968">
    <property type="entry name" value="LptD_N"/>
    <property type="match status" value="1"/>
</dbReference>
<proteinExistence type="predicted"/>
<comment type="caution">
    <text evidence="4">The sequence shown here is derived from an EMBL/GenBank/DDBJ whole genome shotgun (WGS) entry which is preliminary data.</text>
</comment>
<dbReference type="Gene3D" id="2.60.450.10">
    <property type="entry name" value="Lipopolysaccharide (LPS) transport protein A like domain"/>
    <property type="match status" value="1"/>
</dbReference>
<dbReference type="InterPro" id="IPR005653">
    <property type="entry name" value="OstA-like_N"/>
</dbReference>
<feature type="signal peptide" evidence="2">
    <location>
        <begin position="1"/>
        <end position="30"/>
    </location>
</feature>
<dbReference type="PANTHER" id="PTHR36504">
    <property type="entry name" value="LIPOPOLYSACCHARIDE EXPORT SYSTEM PROTEIN LPTA"/>
    <property type="match status" value="1"/>
</dbReference>
<dbReference type="RefSeq" id="WP_143127922.1">
    <property type="nucleotide sequence ID" value="NZ_VJMG01000103.1"/>
</dbReference>
<dbReference type="Proteomes" id="UP000316801">
    <property type="component" value="Unassembled WGS sequence"/>
</dbReference>
<dbReference type="PANTHER" id="PTHR36504:SF1">
    <property type="entry name" value="LIPOPOLYSACCHARIDE EXPORT SYSTEM PROTEIN LPTA"/>
    <property type="match status" value="1"/>
</dbReference>
<accession>A0A549SMY2</accession>
<reference evidence="4 5" key="1">
    <citation type="submission" date="2019-07" db="EMBL/GenBank/DDBJ databases">
        <title>Ln-dependent methylotrophs.</title>
        <authorList>
            <person name="Tani A."/>
        </authorList>
    </citation>
    <scope>NUCLEOTIDE SEQUENCE [LARGE SCALE GENOMIC DNA]</scope>
    <source>
        <strain evidence="4 5">SM12</strain>
    </source>
</reference>
<name>A0A549SMY2_9HYPH</name>
<evidence type="ECO:0000256" key="2">
    <source>
        <dbReference type="SAM" id="SignalP"/>
    </source>
</evidence>
<keyword evidence="5" id="KW-1185">Reference proteome</keyword>
<dbReference type="GO" id="GO:0009279">
    <property type="term" value="C:cell outer membrane"/>
    <property type="evidence" value="ECO:0007669"/>
    <property type="project" value="TreeGrafter"/>
</dbReference>
<dbReference type="AlphaFoldDB" id="A0A549SMY2"/>
<dbReference type="EMBL" id="VJMG01000103">
    <property type="protein sequence ID" value="TRL30991.1"/>
    <property type="molecule type" value="Genomic_DNA"/>
</dbReference>
<evidence type="ECO:0000313" key="5">
    <source>
        <dbReference type="Proteomes" id="UP000316801"/>
    </source>
</evidence>
<sequence length="188" mass="20202">MTLRRPTARLSATRLITGLALVCLATGAAAQSTTKKMDGMKLSNDQPIQIQSDQLQIKDEEKKAYFTGNVQVVQGATTMHSGTMTVLYKGEGTTVSSGQTDIDKIFMDDKVVLTSGTQQASADNGVFDMASQTFVLTGKQVVLSDGPNVFRGCKLTVHMETGEAKLDACGGRVEIMLDPKSRPQQPKQ</sequence>